<evidence type="ECO:0000313" key="4">
    <source>
        <dbReference type="EMBL" id="OIS90307.1"/>
    </source>
</evidence>
<dbReference type="EMBL" id="MOEC01000061">
    <property type="protein sequence ID" value="OIS90307.1"/>
    <property type="molecule type" value="Genomic_DNA"/>
</dbReference>
<comment type="caution">
    <text evidence="4">The sequence shown here is derived from an EMBL/GenBank/DDBJ whole genome shotgun (WGS) entry which is preliminary data.</text>
</comment>
<proteinExistence type="inferred from homology"/>
<protein>
    <submittedName>
        <fullName evidence="4">TrwN protein</fullName>
    </submittedName>
</protein>
<dbReference type="AlphaFoldDB" id="A0A1J6HD40"/>
<dbReference type="CDD" id="cd16892">
    <property type="entry name" value="LT_VirB1-like"/>
    <property type="match status" value="1"/>
</dbReference>
<feature type="region of interest" description="Disordered" evidence="2">
    <location>
        <begin position="175"/>
        <end position="207"/>
    </location>
</feature>
<evidence type="ECO:0000313" key="5">
    <source>
        <dbReference type="Proteomes" id="UP000182985"/>
    </source>
</evidence>
<sequence length="225" mass="23884">MALVEFAMLAAMCAPNVDPSTLQTVVRHESRANIYAIGVNGDYKLPRQPENLKEAVATAQWLKDNGYDFDAGLGQVNVRNLPKLGMSIPDLFEPCKNIKGAATILTDCYTRAVPRFGAGQPALLAALSCYNTGNFERGFKNGYVNKVVANVGLDVPALLPAEGGSIKQPIRLKGETKSGNAKPEARQVVPTKAPSEGIADAFADDGGDAFTTAANEEKATENQGE</sequence>
<accession>A0A1J6HD40</accession>
<organism evidence="4 5">
    <name type="scientific">Brucella cytisi</name>
    <dbReference type="NCBI Taxonomy" id="407152"/>
    <lineage>
        <taxon>Bacteria</taxon>
        <taxon>Pseudomonadati</taxon>
        <taxon>Pseudomonadota</taxon>
        <taxon>Alphaproteobacteria</taxon>
        <taxon>Hyphomicrobiales</taxon>
        <taxon>Brucellaceae</taxon>
        <taxon>Brucella/Ochrobactrum group</taxon>
        <taxon>Brucella</taxon>
    </lineage>
</organism>
<dbReference type="Proteomes" id="UP000182985">
    <property type="component" value="Unassembled WGS sequence"/>
</dbReference>
<dbReference type="InterPro" id="IPR008258">
    <property type="entry name" value="Transglycosylase_SLT_dom_1"/>
</dbReference>
<name>A0A1J6HD40_9HYPH</name>
<evidence type="ECO:0000256" key="2">
    <source>
        <dbReference type="SAM" id="MobiDB-lite"/>
    </source>
</evidence>
<evidence type="ECO:0000256" key="1">
    <source>
        <dbReference type="ARBA" id="ARBA00009387"/>
    </source>
</evidence>
<gene>
    <name evidence="4" type="ORF">BLA27_27455</name>
</gene>
<dbReference type="Pfam" id="PF01464">
    <property type="entry name" value="SLT"/>
    <property type="match status" value="1"/>
</dbReference>
<comment type="similarity">
    <text evidence="1">Belongs to the virb1 family.</text>
</comment>
<dbReference type="OrthoDB" id="8277605at2"/>
<dbReference type="SUPFAM" id="SSF53955">
    <property type="entry name" value="Lysozyme-like"/>
    <property type="match status" value="1"/>
</dbReference>
<reference evidence="4 5" key="1">
    <citation type="submission" date="2016-10" db="EMBL/GenBank/DDBJ databases">
        <title>The Draft Genome Sequence of the Potato Rhizosphere Bacteria Ochrobactrum sp. IPA7.2.</title>
        <authorList>
            <person name="Gogoleva N.E."/>
            <person name="Khlopko Y.A."/>
            <person name="Burygin G.L."/>
            <person name="Plotnikov A.O."/>
        </authorList>
    </citation>
    <scope>NUCLEOTIDE SEQUENCE [LARGE SCALE GENOMIC DNA]</scope>
    <source>
        <strain evidence="4 5">IPA7.2</strain>
    </source>
</reference>
<dbReference type="InterPro" id="IPR023346">
    <property type="entry name" value="Lysozyme-like_dom_sf"/>
</dbReference>
<feature type="domain" description="Transglycosylase SLT" evidence="3">
    <location>
        <begin position="9"/>
        <end position="144"/>
    </location>
</feature>
<dbReference type="RefSeq" id="WP_071634521.1">
    <property type="nucleotide sequence ID" value="NZ_MOEC01000061.1"/>
</dbReference>
<keyword evidence="5" id="KW-1185">Reference proteome</keyword>
<dbReference type="Gene3D" id="1.10.530.10">
    <property type="match status" value="1"/>
</dbReference>
<evidence type="ECO:0000259" key="3">
    <source>
        <dbReference type="Pfam" id="PF01464"/>
    </source>
</evidence>